<reference evidence="2" key="1">
    <citation type="submission" date="2020-06" db="EMBL/GenBank/DDBJ databases">
        <authorList>
            <person name="Dong N."/>
        </authorList>
    </citation>
    <scope>NUCLEOTIDE SEQUENCE</scope>
    <source>
        <strain evidence="2">R655-4</strain>
    </source>
</reference>
<dbReference type="EMBL" id="JACAGJ010000008">
    <property type="protein sequence ID" value="MDM1073681.1"/>
    <property type="molecule type" value="Genomic_DNA"/>
</dbReference>
<sequence length="285" mass="32876">MKKYFCKELNKNFTTQKELISTLIKHHDEIVSLKKAVVKYSDSINFRVSSKSEALKSLSPSSEIGFGSIVYPVINTTGYLDSHSDVHIPGIWNKSVPEQKGKVYLIINHDLEVGKVISFPKDVEPFVQVMKWTDLGCDYEGETEALIFKSKLSERSNKDGFEAYKYNDPVEHSIRMQYVKLYLCIKDVDEDDPYDVQYKENWEKYYSFIVNKDDADEQGYFWAVTEAKIFKEGSMVLSGSNDITPTLYDLENKNEPLDNTHSNKDDEPRLSTQLTSKFINSMFNN</sequence>
<dbReference type="RefSeq" id="WP_286494130.1">
    <property type="nucleotide sequence ID" value="NZ_JACAGJ010000008.1"/>
</dbReference>
<name>A0AAJ1QGK0_9FLAO</name>
<accession>A0AAJ1QGK0</accession>
<evidence type="ECO:0000313" key="2">
    <source>
        <dbReference type="EMBL" id="MDM1073681.1"/>
    </source>
</evidence>
<organism evidence="2 3">
    <name type="scientific">Empedobacter brevis</name>
    <dbReference type="NCBI Taxonomy" id="247"/>
    <lineage>
        <taxon>Bacteria</taxon>
        <taxon>Pseudomonadati</taxon>
        <taxon>Bacteroidota</taxon>
        <taxon>Flavobacteriia</taxon>
        <taxon>Flavobacteriales</taxon>
        <taxon>Weeksellaceae</taxon>
        <taxon>Empedobacter</taxon>
    </lineage>
</organism>
<dbReference type="AlphaFoldDB" id="A0AAJ1QGK0"/>
<reference evidence="2" key="2">
    <citation type="journal article" date="2022" name="Sci. Total Environ.">
        <title>Prevalence, transmission, and molecular epidemiology of tet(X)-positive bacteria among humans, animals, and environmental niches in China: An epidemiological, and genomic-based study.</title>
        <authorList>
            <person name="Dong N."/>
            <person name="Zeng Y."/>
            <person name="Cai C."/>
            <person name="Sun C."/>
            <person name="Lu J."/>
            <person name="Liu C."/>
            <person name="Zhou H."/>
            <person name="Sun Q."/>
            <person name="Shu L."/>
            <person name="Wang H."/>
            <person name="Wang Y."/>
            <person name="Wang S."/>
            <person name="Wu C."/>
            <person name="Chan E.W."/>
            <person name="Chen G."/>
            <person name="Shen Z."/>
            <person name="Chen S."/>
            <person name="Zhang R."/>
        </authorList>
    </citation>
    <scope>NUCLEOTIDE SEQUENCE</scope>
    <source>
        <strain evidence="2">R655-4</strain>
    </source>
</reference>
<feature type="compositionally biased region" description="Basic and acidic residues" evidence="1">
    <location>
        <begin position="250"/>
        <end position="269"/>
    </location>
</feature>
<gene>
    <name evidence="2" type="ORF">HX001_14420</name>
</gene>
<feature type="region of interest" description="Disordered" evidence="1">
    <location>
        <begin position="248"/>
        <end position="270"/>
    </location>
</feature>
<protein>
    <submittedName>
        <fullName evidence="2">Uncharacterized protein</fullName>
    </submittedName>
</protein>
<evidence type="ECO:0000313" key="3">
    <source>
        <dbReference type="Proteomes" id="UP001170959"/>
    </source>
</evidence>
<proteinExistence type="predicted"/>
<evidence type="ECO:0000256" key="1">
    <source>
        <dbReference type="SAM" id="MobiDB-lite"/>
    </source>
</evidence>
<dbReference type="Proteomes" id="UP001170959">
    <property type="component" value="Unassembled WGS sequence"/>
</dbReference>
<comment type="caution">
    <text evidence="2">The sequence shown here is derived from an EMBL/GenBank/DDBJ whole genome shotgun (WGS) entry which is preliminary data.</text>
</comment>